<evidence type="ECO:0000313" key="13">
    <source>
        <dbReference type="Proteomes" id="UP001235664"/>
    </source>
</evidence>
<dbReference type="InterPro" id="IPR006665">
    <property type="entry name" value="OmpA-like"/>
</dbReference>
<evidence type="ECO:0000259" key="11">
    <source>
        <dbReference type="PROSITE" id="PS51123"/>
    </source>
</evidence>
<evidence type="ECO:0000256" key="6">
    <source>
        <dbReference type="ARBA" id="ARBA00023288"/>
    </source>
</evidence>
<evidence type="ECO:0000256" key="9">
    <source>
        <dbReference type="SAM" id="MobiDB-lite"/>
    </source>
</evidence>
<comment type="caution">
    <text evidence="12">The sequence shown here is derived from an EMBL/GenBank/DDBJ whole genome shotgun (WGS) entry which is preliminary data.</text>
</comment>
<dbReference type="InterPro" id="IPR014169">
    <property type="entry name" value="Pal_lipo_C"/>
</dbReference>
<comment type="similarity">
    <text evidence="8">Belongs to the Pal lipoprotein family.</text>
</comment>
<keyword evidence="3 8" id="KW-0472">Membrane</keyword>
<keyword evidence="13" id="KW-1185">Reference proteome</keyword>
<evidence type="ECO:0000256" key="3">
    <source>
        <dbReference type="ARBA" id="ARBA00023136"/>
    </source>
</evidence>
<protein>
    <recommendedName>
        <fullName evidence="8">Peptidoglycan-associated lipoprotein</fullName>
        <shortName evidence="8">PAL</shortName>
    </recommendedName>
</protein>
<proteinExistence type="inferred from homology"/>
<evidence type="ECO:0000256" key="2">
    <source>
        <dbReference type="ARBA" id="ARBA00022729"/>
    </source>
</evidence>
<accession>A0ABT9H795</accession>
<evidence type="ECO:0000256" key="8">
    <source>
        <dbReference type="HAMAP-Rule" id="MF_02204"/>
    </source>
</evidence>
<feature type="signal peptide" evidence="10">
    <location>
        <begin position="1"/>
        <end position="18"/>
    </location>
</feature>
<dbReference type="NCBIfam" id="TIGR02802">
    <property type="entry name" value="Pal_lipo"/>
    <property type="match status" value="1"/>
</dbReference>
<dbReference type="PANTHER" id="PTHR30329:SF21">
    <property type="entry name" value="LIPOPROTEIN YIAD-RELATED"/>
    <property type="match status" value="1"/>
</dbReference>
<dbReference type="InterPro" id="IPR050330">
    <property type="entry name" value="Bact_OuterMem_StrucFunc"/>
</dbReference>
<dbReference type="CDD" id="cd07185">
    <property type="entry name" value="OmpA_C-like"/>
    <property type="match status" value="1"/>
</dbReference>
<name>A0ABT9H795_9SPHN</name>
<reference evidence="12 13" key="1">
    <citation type="submission" date="2023-08" db="EMBL/GenBank/DDBJ databases">
        <title>genomic of DY56.</title>
        <authorList>
            <person name="Wang Y."/>
        </authorList>
    </citation>
    <scope>NUCLEOTIDE SEQUENCE [LARGE SCALE GENOMIC DNA]</scope>
    <source>
        <strain evidence="12 13">DY56-A-20</strain>
    </source>
</reference>
<dbReference type="InterPro" id="IPR006690">
    <property type="entry name" value="OMPA-like_CS"/>
</dbReference>
<dbReference type="SUPFAM" id="SSF103088">
    <property type="entry name" value="OmpA-like"/>
    <property type="match status" value="1"/>
</dbReference>
<dbReference type="PROSITE" id="PS51257">
    <property type="entry name" value="PROKAR_LIPOPROTEIN"/>
    <property type="match status" value="1"/>
</dbReference>
<dbReference type="PROSITE" id="PS01068">
    <property type="entry name" value="OMPA_1"/>
    <property type="match status" value="1"/>
</dbReference>
<evidence type="ECO:0000256" key="4">
    <source>
        <dbReference type="ARBA" id="ARBA00023139"/>
    </source>
</evidence>
<evidence type="ECO:0000313" key="12">
    <source>
        <dbReference type="EMBL" id="MDP4538750.1"/>
    </source>
</evidence>
<keyword evidence="7 8" id="KW-0131">Cell cycle</keyword>
<keyword evidence="4 8" id="KW-0564">Palmitate</keyword>
<dbReference type="InterPro" id="IPR039001">
    <property type="entry name" value="Pal"/>
</dbReference>
<comment type="function">
    <text evidence="8">Part of the Tol-Pal system, which plays a role in outer membrane invagination during cell division and is important for maintaining outer membrane integrity.</text>
</comment>
<dbReference type="PRINTS" id="PR01023">
    <property type="entry name" value="NAFLGMOTY"/>
</dbReference>
<dbReference type="Proteomes" id="UP001235664">
    <property type="component" value="Unassembled WGS sequence"/>
</dbReference>
<gene>
    <name evidence="8 12" type="primary">pal</name>
    <name evidence="12" type="ORF">Q9K01_03830</name>
</gene>
<feature type="chain" id="PRO_5046273313" description="Peptidoglycan-associated lipoprotein" evidence="10">
    <location>
        <begin position="19"/>
        <end position="173"/>
    </location>
</feature>
<dbReference type="PANTHER" id="PTHR30329">
    <property type="entry name" value="STATOR ELEMENT OF FLAGELLAR MOTOR COMPLEX"/>
    <property type="match status" value="1"/>
</dbReference>
<keyword evidence="6 8" id="KW-0449">Lipoprotein</keyword>
<keyword evidence="1 8" id="KW-0132">Cell division</keyword>
<dbReference type="EMBL" id="JAVAIL010000001">
    <property type="protein sequence ID" value="MDP4538750.1"/>
    <property type="molecule type" value="Genomic_DNA"/>
</dbReference>
<comment type="subcellular location">
    <subcellularLocation>
        <location evidence="8">Cell outer membrane</location>
        <topology evidence="8">Lipid-anchor</topology>
    </subcellularLocation>
</comment>
<feature type="domain" description="OmpA-like" evidence="11">
    <location>
        <begin position="58"/>
        <end position="173"/>
    </location>
</feature>
<dbReference type="PROSITE" id="PS51123">
    <property type="entry name" value="OMPA_2"/>
    <property type="match status" value="1"/>
</dbReference>
<keyword evidence="5 8" id="KW-0998">Cell outer membrane</keyword>
<dbReference type="Gene3D" id="3.30.1330.60">
    <property type="entry name" value="OmpA-like domain"/>
    <property type="match status" value="1"/>
</dbReference>
<dbReference type="RefSeq" id="WP_305928871.1">
    <property type="nucleotide sequence ID" value="NZ_JAVAIL010000001.1"/>
</dbReference>
<dbReference type="Pfam" id="PF00691">
    <property type="entry name" value="OmpA"/>
    <property type="match status" value="1"/>
</dbReference>
<dbReference type="HAMAP" id="MF_02204">
    <property type="entry name" value="Pal"/>
    <property type="match status" value="1"/>
</dbReference>
<dbReference type="InterPro" id="IPR036737">
    <property type="entry name" value="OmpA-like_sf"/>
</dbReference>
<dbReference type="PRINTS" id="PR01021">
    <property type="entry name" value="OMPADOMAIN"/>
</dbReference>
<evidence type="ECO:0000256" key="5">
    <source>
        <dbReference type="ARBA" id="ARBA00023237"/>
    </source>
</evidence>
<dbReference type="InterPro" id="IPR006664">
    <property type="entry name" value="OMP_bac"/>
</dbReference>
<feature type="compositionally biased region" description="Low complexity" evidence="9">
    <location>
        <begin position="34"/>
        <end position="50"/>
    </location>
</feature>
<organism evidence="12 13">
    <name type="scientific">Qipengyuania benthica</name>
    <dbReference type="NCBI Taxonomy" id="3067651"/>
    <lineage>
        <taxon>Bacteria</taxon>
        <taxon>Pseudomonadati</taxon>
        <taxon>Pseudomonadota</taxon>
        <taxon>Alphaproteobacteria</taxon>
        <taxon>Sphingomonadales</taxon>
        <taxon>Erythrobacteraceae</taxon>
        <taxon>Qipengyuania</taxon>
    </lineage>
</organism>
<sequence>MNTRLAASILAVSTLAVAACQKKPPEELPPPPQQQTTAPTPAPAQGPAAGALGTQAHFADAVGAENTVVYFDTDRYNLDPEDSTRLQNQARYFSQYPNLTFTIEGHTDERGTRDYNLALGERRANAAKNYLVSLGIPASRIRTVSYGKERPVALGSNPTAWAQNRRAASVVIN</sequence>
<comment type="subunit">
    <text evidence="8">The Tol-Pal system is composed of five core proteins: the inner membrane proteins TolA, TolQ and TolR, the periplasmic protein TolB and the outer membrane protein Pal. They form a network linking the inner and outer membranes and the peptidoglycan layer.</text>
</comment>
<evidence type="ECO:0000256" key="1">
    <source>
        <dbReference type="ARBA" id="ARBA00022618"/>
    </source>
</evidence>
<evidence type="ECO:0000256" key="7">
    <source>
        <dbReference type="ARBA" id="ARBA00023306"/>
    </source>
</evidence>
<evidence type="ECO:0000256" key="10">
    <source>
        <dbReference type="SAM" id="SignalP"/>
    </source>
</evidence>
<feature type="region of interest" description="Disordered" evidence="9">
    <location>
        <begin position="23"/>
        <end position="50"/>
    </location>
</feature>
<keyword evidence="2 8" id="KW-0732">Signal</keyword>